<evidence type="ECO:0000256" key="4">
    <source>
        <dbReference type="ARBA" id="ARBA00010662"/>
    </source>
</evidence>
<dbReference type="EC" id="3.1.1.31" evidence="5 7"/>
<dbReference type="InterPro" id="IPR039104">
    <property type="entry name" value="6PGL"/>
</dbReference>
<evidence type="ECO:0000256" key="2">
    <source>
        <dbReference type="ARBA" id="ARBA00002681"/>
    </source>
</evidence>
<dbReference type="PANTHER" id="PTHR11054">
    <property type="entry name" value="6-PHOSPHOGLUCONOLACTONASE"/>
    <property type="match status" value="1"/>
</dbReference>
<dbReference type="UniPathway" id="UPA00115">
    <property type="reaction ID" value="UER00409"/>
</dbReference>
<dbReference type="GO" id="GO:0005975">
    <property type="term" value="P:carbohydrate metabolic process"/>
    <property type="evidence" value="ECO:0007669"/>
    <property type="project" value="UniProtKB-UniRule"/>
</dbReference>
<dbReference type="Gene3D" id="3.40.50.1360">
    <property type="match status" value="1"/>
</dbReference>
<dbReference type="CDD" id="cd01400">
    <property type="entry name" value="6PGL"/>
    <property type="match status" value="1"/>
</dbReference>
<name>A0A317CJI9_9GAMM</name>
<comment type="caution">
    <text evidence="9">The sequence shown here is derived from an EMBL/GenBank/DDBJ whole genome shotgun (WGS) entry which is preliminary data.</text>
</comment>
<evidence type="ECO:0000256" key="5">
    <source>
        <dbReference type="ARBA" id="ARBA00013198"/>
    </source>
</evidence>
<protein>
    <recommendedName>
        <fullName evidence="6 7">6-phosphogluconolactonase</fullName>
        <shortName evidence="7">6PGL</shortName>
        <ecNumber evidence="5 7">3.1.1.31</ecNumber>
    </recommendedName>
</protein>
<sequence length="235" mass="25432">MTSASPTFTKPVWQLFDNATVLAEQATQDILNAAESAISQRGAFHLVLAGGTTPKVIYRLLAKTDSDWQHWHVYLGDERCLSPDDAERNSVMASECLLNDVSIPDSQVHFIPSELGSDAAAAAYDKVLQNVGQFDMVLLGMGEDGHTASLFPGHIYPEGPLALPVLNAPKPPPERVSLSSACLSNNDQILILITGQSKHDRVLDWISGVDMPITNITTNNQASVYCDKEAWTGDA</sequence>
<dbReference type="PANTHER" id="PTHR11054:SF0">
    <property type="entry name" value="6-PHOSPHOGLUCONOLACTONASE"/>
    <property type="match status" value="1"/>
</dbReference>
<dbReference type="InterPro" id="IPR005900">
    <property type="entry name" value="6-phosphogluconolactonase_DevB"/>
</dbReference>
<dbReference type="InterPro" id="IPR037171">
    <property type="entry name" value="NagB/RpiA_transferase-like"/>
</dbReference>
<comment type="similarity">
    <text evidence="4 7">Belongs to the glucosamine/galactosamine-6-phosphate isomerase family. 6-phosphogluconolactonase subfamily.</text>
</comment>
<dbReference type="NCBIfam" id="TIGR01198">
    <property type="entry name" value="pgl"/>
    <property type="match status" value="1"/>
</dbReference>
<evidence type="ECO:0000313" key="10">
    <source>
        <dbReference type="Proteomes" id="UP000245539"/>
    </source>
</evidence>
<gene>
    <name evidence="7 9" type="primary">pgl</name>
    <name evidence="9" type="ORF">DKW60_07905</name>
</gene>
<dbReference type="OrthoDB" id="9810967at2"/>
<dbReference type="GO" id="GO:0017057">
    <property type="term" value="F:6-phosphogluconolactonase activity"/>
    <property type="evidence" value="ECO:0007669"/>
    <property type="project" value="UniProtKB-UniRule"/>
</dbReference>
<evidence type="ECO:0000256" key="3">
    <source>
        <dbReference type="ARBA" id="ARBA00004961"/>
    </source>
</evidence>
<organism evidence="9 10">
    <name type="scientific">Leucothrix pacifica</name>
    <dbReference type="NCBI Taxonomy" id="1247513"/>
    <lineage>
        <taxon>Bacteria</taxon>
        <taxon>Pseudomonadati</taxon>
        <taxon>Pseudomonadota</taxon>
        <taxon>Gammaproteobacteria</taxon>
        <taxon>Thiotrichales</taxon>
        <taxon>Thiotrichaceae</taxon>
        <taxon>Leucothrix</taxon>
    </lineage>
</organism>
<keyword evidence="7" id="KW-0378">Hydrolase</keyword>
<dbReference type="Proteomes" id="UP000245539">
    <property type="component" value="Unassembled WGS sequence"/>
</dbReference>
<feature type="domain" description="Glucosamine/galactosamine-6-phosphate isomerase" evidence="8">
    <location>
        <begin position="18"/>
        <end position="220"/>
    </location>
</feature>
<comment type="catalytic activity">
    <reaction evidence="1 7">
        <text>6-phospho-D-glucono-1,5-lactone + H2O = 6-phospho-D-gluconate + H(+)</text>
        <dbReference type="Rhea" id="RHEA:12556"/>
        <dbReference type="ChEBI" id="CHEBI:15377"/>
        <dbReference type="ChEBI" id="CHEBI:15378"/>
        <dbReference type="ChEBI" id="CHEBI:57955"/>
        <dbReference type="ChEBI" id="CHEBI:58759"/>
        <dbReference type="EC" id="3.1.1.31"/>
    </reaction>
</comment>
<accession>A0A317CJI9</accession>
<dbReference type="SUPFAM" id="SSF100950">
    <property type="entry name" value="NagB/RpiA/CoA transferase-like"/>
    <property type="match status" value="1"/>
</dbReference>
<proteinExistence type="inferred from homology"/>
<comment type="function">
    <text evidence="2 7">Hydrolysis of 6-phosphogluconolactone to 6-phosphogluconate.</text>
</comment>
<comment type="pathway">
    <text evidence="3 7">Carbohydrate degradation; pentose phosphate pathway; D-ribulose 5-phosphate from D-glucose 6-phosphate (oxidative stage): step 2/3.</text>
</comment>
<evidence type="ECO:0000256" key="7">
    <source>
        <dbReference type="RuleBase" id="RU365095"/>
    </source>
</evidence>
<evidence type="ECO:0000259" key="8">
    <source>
        <dbReference type="Pfam" id="PF01182"/>
    </source>
</evidence>
<keyword evidence="10" id="KW-1185">Reference proteome</keyword>
<dbReference type="EMBL" id="QGKM01000015">
    <property type="protein sequence ID" value="PWQ98646.1"/>
    <property type="molecule type" value="Genomic_DNA"/>
</dbReference>
<evidence type="ECO:0000256" key="1">
    <source>
        <dbReference type="ARBA" id="ARBA00000832"/>
    </source>
</evidence>
<reference evidence="9 10" key="1">
    <citation type="submission" date="2018-05" db="EMBL/GenBank/DDBJ databases">
        <title>Leucothrix arctica sp. nov., isolated from Arctic seawater.</title>
        <authorList>
            <person name="Choi A."/>
            <person name="Baek K."/>
        </authorList>
    </citation>
    <scope>NUCLEOTIDE SEQUENCE [LARGE SCALE GENOMIC DNA]</scope>
    <source>
        <strain evidence="9 10">JCM 18388</strain>
    </source>
</reference>
<dbReference type="Pfam" id="PF01182">
    <property type="entry name" value="Glucosamine_iso"/>
    <property type="match status" value="1"/>
</dbReference>
<evidence type="ECO:0000313" key="9">
    <source>
        <dbReference type="EMBL" id="PWQ98646.1"/>
    </source>
</evidence>
<dbReference type="GO" id="GO:0006098">
    <property type="term" value="P:pentose-phosphate shunt"/>
    <property type="evidence" value="ECO:0007669"/>
    <property type="project" value="UniProtKB-UniPathway"/>
</dbReference>
<evidence type="ECO:0000256" key="6">
    <source>
        <dbReference type="ARBA" id="ARBA00020337"/>
    </source>
</evidence>
<dbReference type="InterPro" id="IPR006148">
    <property type="entry name" value="Glc/Gal-6P_isomerase"/>
</dbReference>
<dbReference type="AlphaFoldDB" id="A0A317CJI9"/>